<feature type="compositionally biased region" description="Basic and acidic residues" evidence="2">
    <location>
        <begin position="43"/>
        <end position="52"/>
    </location>
</feature>
<dbReference type="AlphaFoldDB" id="A0A0B6Z6E6"/>
<feature type="compositionally biased region" description="Basic and acidic residues" evidence="2">
    <location>
        <begin position="1"/>
        <end position="24"/>
    </location>
</feature>
<dbReference type="PANTHER" id="PTHR23035:SF1">
    <property type="entry name" value="CILIA- AND FLAGELLA-ASSOCIATED PROTEIN 97"/>
    <property type="match status" value="1"/>
</dbReference>
<feature type="compositionally biased region" description="Basic residues" evidence="2">
    <location>
        <begin position="53"/>
        <end position="65"/>
    </location>
</feature>
<name>A0A0B6Z6E6_9EUPU</name>
<dbReference type="InterPro" id="IPR038791">
    <property type="entry name" value="Cfap97/Hemingway"/>
</dbReference>
<dbReference type="InterPro" id="IPR029488">
    <property type="entry name" value="Hmw/CFAP97"/>
</dbReference>
<evidence type="ECO:0000313" key="3">
    <source>
        <dbReference type="EMBL" id="CEK64103.1"/>
    </source>
</evidence>
<feature type="region of interest" description="Disordered" evidence="2">
    <location>
        <begin position="411"/>
        <end position="474"/>
    </location>
</feature>
<protein>
    <recommendedName>
        <fullName evidence="4">Cilia- and flagella-associated protein 97</fullName>
    </recommendedName>
</protein>
<feature type="region of interest" description="Disordered" evidence="2">
    <location>
        <begin position="1"/>
        <end position="231"/>
    </location>
</feature>
<dbReference type="Pfam" id="PF13879">
    <property type="entry name" value="Hmw_CFAP97"/>
    <property type="match status" value="1"/>
</dbReference>
<reference evidence="3" key="1">
    <citation type="submission" date="2014-12" db="EMBL/GenBank/DDBJ databases">
        <title>Insight into the proteome of Arion vulgaris.</title>
        <authorList>
            <person name="Aradska J."/>
            <person name="Bulat T."/>
            <person name="Smidak R."/>
            <person name="Sarate P."/>
            <person name="Gangsoo J."/>
            <person name="Sialana F."/>
            <person name="Bilban M."/>
            <person name="Lubec G."/>
        </authorList>
    </citation>
    <scope>NUCLEOTIDE SEQUENCE</scope>
    <source>
        <tissue evidence="3">Skin</tissue>
    </source>
</reference>
<evidence type="ECO:0000256" key="2">
    <source>
        <dbReference type="SAM" id="MobiDB-lite"/>
    </source>
</evidence>
<accession>A0A0B6Z6E6</accession>
<comment type="similarity">
    <text evidence="1">Belongs to the CFAP97 family.</text>
</comment>
<feature type="non-terminal residue" evidence="3">
    <location>
        <position position="1"/>
    </location>
</feature>
<organism evidence="3">
    <name type="scientific">Arion vulgaris</name>
    <dbReference type="NCBI Taxonomy" id="1028688"/>
    <lineage>
        <taxon>Eukaryota</taxon>
        <taxon>Metazoa</taxon>
        <taxon>Spiralia</taxon>
        <taxon>Lophotrochozoa</taxon>
        <taxon>Mollusca</taxon>
        <taxon>Gastropoda</taxon>
        <taxon>Heterobranchia</taxon>
        <taxon>Euthyneura</taxon>
        <taxon>Panpulmonata</taxon>
        <taxon>Eupulmonata</taxon>
        <taxon>Stylommatophora</taxon>
        <taxon>Helicina</taxon>
        <taxon>Arionoidea</taxon>
        <taxon>Arionidae</taxon>
        <taxon>Arion</taxon>
    </lineage>
</organism>
<evidence type="ECO:0008006" key="4">
    <source>
        <dbReference type="Google" id="ProtNLM"/>
    </source>
</evidence>
<feature type="compositionally biased region" description="Low complexity" evidence="2">
    <location>
        <begin position="25"/>
        <end position="42"/>
    </location>
</feature>
<feature type="compositionally biased region" description="Basic and acidic residues" evidence="2">
    <location>
        <begin position="464"/>
        <end position="474"/>
    </location>
</feature>
<dbReference type="PANTHER" id="PTHR23035">
    <property type="entry name" value="CILIA- AND FLAGELLA-ASSOCIATED PROTEIN 97-RELATED"/>
    <property type="match status" value="1"/>
</dbReference>
<proteinExistence type="inferred from homology"/>
<evidence type="ECO:0000256" key="1">
    <source>
        <dbReference type="ARBA" id="ARBA00008315"/>
    </source>
</evidence>
<sequence length="474" mass="53147">SDSTSKSDKNSKLLDNRKKDDVESRSTCSSSSSIFSSSSSLSDSERSPDSKLKSKHSGTTKRNRSRSSSGSDLSDRPTNPIAKSENQVAFPRGRYQQKKAEYSSSTHSDSDSSKTKTSPALCPDNGDSNRTSENVEKRQAWGETKVTRGKEKRSKPAKVSETLKKNKPPTTKLRGDKHSYRNRPSRSHSESNTLSDSDITDVSPMDTPRNSVEGKYSKKQEASSYMTSAGDGRPVKIQFRSVTDVDQKDGVDQDYDPDKITSLDLTILMKAVGELEKQKRIDTNSRRVMFAPPTLNSIEKANYTFDKIQTRDIERENHRLLKEIVRRVNSGEQRQPRYDPSNLFRLTSSAVNRERDIQRIERENLAFLKRLQEVKPTKAICRDQQLRAYKSTVFHGIPIAALHHQPKGRHLDYHAMDGSDISTGGRTRSVSSVTSIGSSVRSIGSSRNSRPSSASRKQGSNAQHDSRPAWSDRW</sequence>
<feature type="compositionally biased region" description="Basic and acidic residues" evidence="2">
    <location>
        <begin position="133"/>
        <end position="149"/>
    </location>
</feature>
<gene>
    <name evidence="3" type="primary">ORF50616</name>
</gene>
<feature type="compositionally biased region" description="Low complexity" evidence="2">
    <location>
        <begin position="421"/>
        <end position="456"/>
    </location>
</feature>
<dbReference type="GO" id="GO:0007283">
    <property type="term" value="P:spermatogenesis"/>
    <property type="evidence" value="ECO:0007669"/>
    <property type="project" value="TreeGrafter"/>
</dbReference>
<dbReference type="EMBL" id="HACG01017238">
    <property type="protein sequence ID" value="CEK64103.1"/>
    <property type="molecule type" value="Transcribed_RNA"/>
</dbReference>